<evidence type="ECO:0000313" key="1">
    <source>
        <dbReference type="EMBL" id="PHV66681.1"/>
    </source>
</evidence>
<organism evidence="1 2">
    <name type="scientific">Williamsia marianensis</name>
    <dbReference type="NCBI Taxonomy" id="85044"/>
    <lineage>
        <taxon>Bacteria</taxon>
        <taxon>Bacillati</taxon>
        <taxon>Actinomycetota</taxon>
        <taxon>Actinomycetes</taxon>
        <taxon>Mycobacteriales</taxon>
        <taxon>Nocardiaceae</taxon>
        <taxon>Williamsia</taxon>
    </lineage>
</organism>
<dbReference type="AlphaFoldDB" id="A0A2G3PLK0"/>
<protein>
    <submittedName>
        <fullName evidence="1">Histidine phosphatase family protein</fullName>
    </submittedName>
</protein>
<dbReference type="Gene3D" id="3.40.50.1240">
    <property type="entry name" value="Phosphoglycerate mutase-like"/>
    <property type="match status" value="1"/>
</dbReference>
<dbReference type="CDD" id="cd07067">
    <property type="entry name" value="HP_PGM_like"/>
    <property type="match status" value="1"/>
</dbReference>
<comment type="caution">
    <text evidence="1">The sequence shown here is derived from an EMBL/GenBank/DDBJ whole genome shotgun (WGS) entry which is preliminary data.</text>
</comment>
<gene>
    <name evidence="1" type="ORF">CSW57_10320</name>
</gene>
<dbReference type="PANTHER" id="PTHR48100:SF1">
    <property type="entry name" value="HISTIDINE PHOSPHATASE FAMILY PROTEIN-RELATED"/>
    <property type="match status" value="1"/>
</dbReference>
<sequence>MTQVDNTVTATADTIPADTIATASQIILVRHGLPGGPAVADPSLGAEGVAQAQRLAEWLRAEPVAQFVSSHYARAHETALLAAQPHALKVHVDKRLREWDSDRTTYATPEAIAATPRGKAFAEGRYDEFIPDYDKIATAARMRVAVTEAAERAPGQLTVIVSHGGVINTLLTDILQAPSPFFFNPGYTSMTRVAVLRSGRFVIQSVNETAHLR</sequence>
<dbReference type="InterPro" id="IPR050275">
    <property type="entry name" value="PGM_Phosphatase"/>
</dbReference>
<dbReference type="SUPFAM" id="SSF53254">
    <property type="entry name" value="Phosphoglycerate mutase-like"/>
    <property type="match status" value="1"/>
</dbReference>
<dbReference type="RefSeq" id="WP_099382707.1">
    <property type="nucleotide sequence ID" value="NZ_PEBD01000008.1"/>
</dbReference>
<dbReference type="SMART" id="SM00855">
    <property type="entry name" value="PGAM"/>
    <property type="match status" value="1"/>
</dbReference>
<dbReference type="GO" id="GO:0005737">
    <property type="term" value="C:cytoplasm"/>
    <property type="evidence" value="ECO:0007669"/>
    <property type="project" value="TreeGrafter"/>
</dbReference>
<dbReference type="InterPro" id="IPR013078">
    <property type="entry name" value="His_Pase_superF_clade-1"/>
</dbReference>
<accession>A0A2G3PLK0</accession>
<dbReference type="EMBL" id="PEBD01000008">
    <property type="protein sequence ID" value="PHV66681.1"/>
    <property type="molecule type" value="Genomic_DNA"/>
</dbReference>
<dbReference type="Pfam" id="PF00300">
    <property type="entry name" value="His_Phos_1"/>
    <property type="match status" value="1"/>
</dbReference>
<dbReference type="PANTHER" id="PTHR48100">
    <property type="entry name" value="BROAD-SPECIFICITY PHOSPHATASE YOR283W-RELATED"/>
    <property type="match status" value="1"/>
</dbReference>
<proteinExistence type="predicted"/>
<dbReference type="GO" id="GO:0016791">
    <property type="term" value="F:phosphatase activity"/>
    <property type="evidence" value="ECO:0007669"/>
    <property type="project" value="TreeGrafter"/>
</dbReference>
<dbReference type="InterPro" id="IPR029033">
    <property type="entry name" value="His_PPase_superfam"/>
</dbReference>
<reference evidence="1 2" key="1">
    <citation type="submission" date="2017-10" db="EMBL/GenBank/DDBJ databases">
        <title>The draft genome sequence of Williamsia sp. BULT 1.1 isolated from the semi-arid grassland soils from South Africa.</title>
        <authorList>
            <person name="Kabwe M.H."/>
            <person name="Govender N."/>
            <person name="Mutseka Lunga P."/>
            <person name="Vikram S."/>
            <person name="Makhalanyane T.P."/>
        </authorList>
    </citation>
    <scope>NUCLEOTIDE SEQUENCE [LARGE SCALE GENOMIC DNA]</scope>
    <source>
        <strain evidence="1 2">BULT 1.1</strain>
    </source>
</reference>
<evidence type="ECO:0000313" key="2">
    <source>
        <dbReference type="Proteomes" id="UP000225108"/>
    </source>
</evidence>
<dbReference type="Proteomes" id="UP000225108">
    <property type="component" value="Unassembled WGS sequence"/>
</dbReference>
<name>A0A2G3PLK0_WILMA</name>